<dbReference type="Pfam" id="PF09652">
    <property type="entry name" value="Cas_VVA1548"/>
    <property type="match status" value="1"/>
</dbReference>
<dbReference type="EMBL" id="LT629785">
    <property type="protein sequence ID" value="SDU13511.1"/>
    <property type="molecule type" value="Genomic_DNA"/>
</dbReference>
<dbReference type="AlphaFoldDB" id="A0A1H2G1Q4"/>
<name>A0A1H2G1Q4_9PSED</name>
<proteinExistence type="predicted"/>
<dbReference type="InterPro" id="IPR013443">
    <property type="entry name" value="CRISPR-assoc_prot_Csx16"/>
</dbReference>
<organism evidence="1 2">
    <name type="scientific">Pseudomonas pohangensis</name>
    <dbReference type="NCBI Taxonomy" id="364197"/>
    <lineage>
        <taxon>Bacteria</taxon>
        <taxon>Pseudomonadati</taxon>
        <taxon>Pseudomonadota</taxon>
        <taxon>Gammaproteobacteria</taxon>
        <taxon>Pseudomonadales</taxon>
        <taxon>Pseudomonadaceae</taxon>
        <taxon>Pseudomonas</taxon>
    </lineage>
</organism>
<dbReference type="STRING" id="364197.SAMN05216296_1973"/>
<accession>A0A1H2G1Q4</accession>
<protein>
    <submittedName>
        <fullName evidence="1">Putative CRISPR-associated protein, VVA1548 family</fullName>
    </submittedName>
</protein>
<evidence type="ECO:0000313" key="1">
    <source>
        <dbReference type="EMBL" id="SDU13511.1"/>
    </source>
</evidence>
<dbReference type="Proteomes" id="UP000243232">
    <property type="component" value="Chromosome I"/>
</dbReference>
<sequence>MRATKYLQASIPSLHINWRHYAELLVGLKPAWEVILQVELTASGMSYRNDKLVYAAAATWPCFDGGLQSTSAESLPSTGRAKMTTWFVSRHQGACNWLAEQGHMVDRLVAHLELAQLQAGDTVYGSLPVHMVAELGLRGVRYMHLILELPASARGQELTAEDMRRYGARLVCFEVQEVLQ</sequence>
<reference evidence="2" key="1">
    <citation type="submission" date="2016-10" db="EMBL/GenBank/DDBJ databases">
        <authorList>
            <person name="Varghese N."/>
            <person name="Submissions S."/>
        </authorList>
    </citation>
    <scope>NUCLEOTIDE SEQUENCE [LARGE SCALE GENOMIC DNA]</scope>
    <source>
        <strain evidence="2">DSM 17875</strain>
    </source>
</reference>
<keyword evidence="2" id="KW-1185">Reference proteome</keyword>
<gene>
    <name evidence="1" type="ORF">SAMN05216296_1973</name>
</gene>
<dbReference type="NCBIfam" id="TIGR02620">
    <property type="entry name" value="cas_VVA1548"/>
    <property type="match status" value="1"/>
</dbReference>
<evidence type="ECO:0000313" key="2">
    <source>
        <dbReference type="Proteomes" id="UP000243232"/>
    </source>
</evidence>